<keyword evidence="3 6" id="KW-0812">Transmembrane</keyword>
<dbReference type="PANTHER" id="PTHR32322">
    <property type="entry name" value="INNER MEMBRANE TRANSPORTER"/>
    <property type="match status" value="1"/>
</dbReference>
<feature type="transmembrane region" description="Helical" evidence="6">
    <location>
        <begin position="33"/>
        <end position="55"/>
    </location>
</feature>
<dbReference type="InterPro" id="IPR037185">
    <property type="entry name" value="EmrE-like"/>
</dbReference>
<comment type="subcellular location">
    <subcellularLocation>
        <location evidence="1">Membrane</location>
        <topology evidence="1">Multi-pass membrane protein</topology>
    </subcellularLocation>
</comment>
<organism evidence="8 9">
    <name type="scientific">Neptunicoccus cionae</name>
    <dbReference type="NCBI Taxonomy" id="2035344"/>
    <lineage>
        <taxon>Bacteria</taxon>
        <taxon>Pseudomonadati</taxon>
        <taxon>Pseudomonadota</taxon>
        <taxon>Alphaproteobacteria</taxon>
        <taxon>Rhodobacterales</taxon>
        <taxon>Paracoccaceae</taxon>
        <taxon>Neptunicoccus</taxon>
    </lineage>
</organism>
<comment type="caution">
    <text evidence="8">The sequence shown here is derived from an EMBL/GenBank/DDBJ whole genome shotgun (WGS) entry which is preliminary data.</text>
</comment>
<reference evidence="8" key="1">
    <citation type="journal article" date="2014" name="Int. J. Syst. Evol. Microbiol.">
        <title>Complete genome sequence of Corynebacterium casei LMG S-19264T (=DSM 44701T), isolated from a smear-ripened cheese.</title>
        <authorList>
            <consortium name="US DOE Joint Genome Institute (JGI-PGF)"/>
            <person name="Walter F."/>
            <person name="Albersmeier A."/>
            <person name="Kalinowski J."/>
            <person name="Ruckert C."/>
        </authorList>
    </citation>
    <scope>NUCLEOTIDE SEQUENCE</scope>
    <source>
        <strain evidence="8">CGMCC 1.15880</strain>
    </source>
</reference>
<keyword evidence="5 6" id="KW-0472">Membrane</keyword>
<protein>
    <submittedName>
        <fullName evidence="8">Membrane protein</fullName>
    </submittedName>
</protein>
<feature type="transmembrane region" description="Helical" evidence="6">
    <location>
        <begin position="67"/>
        <end position="87"/>
    </location>
</feature>
<feature type="domain" description="EamA" evidence="7">
    <location>
        <begin position="151"/>
        <end position="286"/>
    </location>
</feature>
<dbReference type="RefSeq" id="WP_188678665.1">
    <property type="nucleotide sequence ID" value="NZ_BMKA01000009.1"/>
</dbReference>
<keyword evidence="9" id="KW-1185">Reference proteome</keyword>
<keyword evidence="4 6" id="KW-1133">Transmembrane helix</keyword>
<sequence length="300" mass="30837">MRAIILAKILLAMILWAACFPLLTIGIKIAPHLAFATLRALIAGLILVGLAMALGRPSPKGVRTWSTLALIGLGATSLGFLGMFHAAELVSPGIATVIANSQPLLAAGLAGVVLGERLTLRGKVGLSLGFSGIVMIAAPGLFAGAQSNYIIGVSYIVLAALGITVSNIVLKRIAATVDPLMTIGWQFLIGAVPLAILSASTETPLAIDWSISFIVVLITLSVLGSALVYVLWMSVLSEVALSQANAFSFLVPFFGLTMGVLFYNETLSAAVIFGIGLAVAGVALVSRNGVVDTADLVAAE</sequence>
<dbReference type="PROSITE" id="PS51257">
    <property type="entry name" value="PROKAR_LIPOPROTEIN"/>
    <property type="match status" value="1"/>
</dbReference>
<feature type="transmembrane region" description="Helical" evidence="6">
    <location>
        <begin position="244"/>
        <end position="263"/>
    </location>
</feature>
<dbReference type="SUPFAM" id="SSF103481">
    <property type="entry name" value="Multidrug resistance efflux transporter EmrE"/>
    <property type="match status" value="2"/>
</dbReference>
<evidence type="ECO:0000256" key="1">
    <source>
        <dbReference type="ARBA" id="ARBA00004141"/>
    </source>
</evidence>
<dbReference type="GO" id="GO:0016020">
    <property type="term" value="C:membrane"/>
    <property type="evidence" value="ECO:0007669"/>
    <property type="project" value="UniProtKB-SubCell"/>
</dbReference>
<dbReference type="Pfam" id="PF00892">
    <property type="entry name" value="EamA"/>
    <property type="match status" value="2"/>
</dbReference>
<evidence type="ECO:0000259" key="7">
    <source>
        <dbReference type="Pfam" id="PF00892"/>
    </source>
</evidence>
<evidence type="ECO:0000313" key="9">
    <source>
        <dbReference type="Proteomes" id="UP000628017"/>
    </source>
</evidence>
<feature type="transmembrane region" description="Helical" evidence="6">
    <location>
        <begin position="269"/>
        <end position="286"/>
    </location>
</feature>
<evidence type="ECO:0000256" key="3">
    <source>
        <dbReference type="ARBA" id="ARBA00022692"/>
    </source>
</evidence>
<evidence type="ECO:0000256" key="5">
    <source>
        <dbReference type="ARBA" id="ARBA00023136"/>
    </source>
</evidence>
<feature type="transmembrane region" description="Helical" evidence="6">
    <location>
        <begin position="211"/>
        <end position="232"/>
    </location>
</feature>
<comment type="similarity">
    <text evidence="2">Belongs to the EamA transporter family.</text>
</comment>
<feature type="transmembrane region" description="Helical" evidence="6">
    <location>
        <begin position="93"/>
        <end position="114"/>
    </location>
</feature>
<dbReference type="EMBL" id="BMKA01000009">
    <property type="protein sequence ID" value="GGA32062.1"/>
    <property type="molecule type" value="Genomic_DNA"/>
</dbReference>
<evidence type="ECO:0000256" key="2">
    <source>
        <dbReference type="ARBA" id="ARBA00007362"/>
    </source>
</evidence>
<feature type="domain" description="EamA" evidence="7">
    <location>
        <begin position="8"/>
        <end position="137"/>
    </location>
</feature>
<dbReference type="AlphaFoldDB" id="A0A916R3Y8"/>
<evidence type="ECO:0000256" key="6">
    <source>
        <dbReference type="SAM" id="Phobius"/>
    </source>
</evidence>
<dbReference type="PANTHER" id="PTHR32322:SF2">
    <property type="entry name" value="EAMA DOMAIN-CONTAINING PROTEIN"/>
    <property type="match status" value="1"/>
</dbReference>
<feature type="transmembrane region" description="Helical" evidence="6">
    <location>
        <begin position="182"/>
        <end position="199"/>
    </location>
</feature>
<accession>A0A916R3Y8</accession>
<feature type="transmembrane region" description="Helical" evidence="6">
    <location>
        <begin position="126"/>
        <end position="143"/>
    </location>
</feature>
<feature type="transmembrane region" description="Helical" evidence="6">
    <location>
        <begin position="149"/>
        <end position="170"/>
    </location>
</feature>
<evidence type="ECO:0000313" key="8">
    <source>
        <dbReference type="EMBL" id="GGA32062.1"/>
    </source>
</evidence>
<dbReference type="InterPro" id="IPR000620">
    <property type="entry name" value="EamA_dom"/>
</dbReference>
<feature type="transmembrane region" description="Helical" evidence="6">
    <location>
        <begin position="9"/>
        <end position="27"/>
    </location>
</feature>
<dbReference type="InterPro" id="IPR050638">
    <property type="entry name" value="AA-Vitamin_Transporters"/>
</dbReference>
<evidence type="ECO:0000256" key="4">
    <source>
        <dbReference type="ARBA" id="ARBA00022989"/>
    </source>
</evidence>
<gene>
    <name evidence="8" type="ORF">GCM10011498_36600</name>
</gene>
<reference evidence="8" key="2">
    <citation type="submission" date="2020-09" db="EMBL/GenBank/DDBJ databases">
        <authorList>
            <person name="Sun Q."/>
            <person name="Zhou Y."/>
        </authorList>
    </citation>
    <scope>NUCLEOTIDE SEQUENCE</scope>
    <source>
        <strain evidence="8">CGMCC 1.15880</strain>
    </source>
</reference>
<name>A0A916R3Y8_9RHOB</name>
<proteinExistence type="inferred from homology"/>
<dbReference type="Proteomes" id="UP000628017">
    <property type="component" value="Unassembled WGS sequence"/>
</dbReference>